<evidence type="ECO:0000313" key="3">
    <source>
        <dbReference type="WBParaSite" id="mrna-Wban_08067"/>
    </source>
</evidence>
<evidence type="ECO:0000256" key="1">
    <source>
        <dbReference type="SAM" id="Phobius"/>
    </source>
</evidence>
<dbReference type="AlphaFoldDB" id="A0AAF5Q056"/>
<protein>
    <submittedName>
        <fullName evidence="3">Uncharacterized protein</fullName>
    </submittedName>
</protein>
<reference evidence="2" key="1">
    <citation type="submission" date="2015-03" db="EMBL/GenBank/DDBJ databases">
        <title>Wuchereria bancrofti Genome Sequencing Papua New Guinea Strain.</title>
        <authorList>
            <person name="Small S.T."/>
            <person name="Serre D."/>
            <person name="Zimmerman P.A."/>
        </authorList>
    </citation>
    <scope>NUCLEOTIDE SEQUENCE [LARGE SCALE GENOMIC DNA]</scope>
    <source>
        <strain evidence="2">pt0022</strain>
    </source>
</reference>
<proteinExistence type="predicted"/>
<feature type="transmembrane region" description="Helical" evidence="1">
    <location>
        <begin position="21"/>
        <end position="42"/>
    </location>
</feature>
<keyword evidence="1" id="KW-1133">Transmembrane helix</keyword>
<keyword evidence="1" id="KW-0472">Membrane</keyword>
<keyword evidence="1" id="KW-0812">Transmembrane</keyword>
<reference evidence="2" key="2">
    <citation type="journal article" date="2016" name="Mol. Ecol.">
        <title>Population genomics of the filarial nematode parasite Wuchereria bancrofti from mosquitoes.</title>
        <authorList>
            <person name="Small S.T."/>
            <person name="Reimer L.J."/>
            <person name="Tisch D.J."/>
            <person name="King C.L."/>
            <person name="Christensen B.M."/>
            <person name="Siba P.M."/>
            <person name="Kazura J.W."/>
            <person name="Serre D."/>
            <person name="Zimmerman P.A."/>
        </authorList>
    </citation>
    <scope>NUCLEOTIDE SEQUENCE</scope>
    <source>
        <strain evidence="2">pt0022</strain>
    </source>
</reference>
<accession>A0AAF5Q056</accession>
<evidence type="ECO:0000313" key="2">
    <source>
        <dbReference type="Proteomes" id="UP000093561"/>
    </source>
</evidence>
<organism evidence="2 3">
    <name type="scientific">Wuchereria bancrofti</name>
    <dbReference type="NCBI Taxonomy" id="6293"/>
    <lineage>
        <taxon>Eukaryota</taxon>
        <taxon>Metazoa</taxon>
        <taxon>Ecdysozoa</taxon>
        <taxon>Nematoda</taxon>
        <taxon>Chromadorea</taxon>
        <taxon>Rhabditida</taxon>
        <taxon>Spirurina</taxon>
        <taxon>Spiruromorpha</taxon>
        <taxon>Filarioidea</taxon>
        <taxon>Onchocercidae</taxon>
        <taxon>Wuchereria</taxon>
    </lineage>
</organism>
<reference evidence="3" key="3">
    <citation type="submission" date="2024-02" db="UniProtKB">
        <authorList>
            <consortium name="WormBaseParasite"/>
        </authorList>
    </citation>
    <scope>IDENTIFICATION</scope>
    <source>
        <strain evidence="3">pt0022</strain>
    </source>
</reference>
<sequence length="62" mass="7087">MFTFSCAHISSAFTRHRKKKMMVLFPTDLVSSYPFFSLSIQINHMAHSKHPSSQSITPLAFI</sequence>
<dbReference type="Proteomes" id="UP000093561">
    <property type="component" value="Unassembled WGS sequence"/>
</dbReference>
<name>A0AAF5Q056_WUCBA</name>
<dbReference type="WBParaSite" id="mrna-Wban_08067">
    <property type="protein sequence ID" value="mrna-Wban_08067"/>
    <property type="gene ID" value="Wban_08067"/>
</dbReference>